<dbReference type="InterPro" id="IPR024726">
    <property type="entry name" value="FhuF_C"/>
</dbReference>
<dbReference type="OrthoDB" id="5870636at2"/>
<dbReference type="Pfam" id="PF11575">
    <property type="entry name" value="FhuF_C"/>
    <property type="match status" value="1"/>
</dbReference>
<evidence type="ECO:0000313" key="3">
    <source>
        <dbReference type="Proteomes" id="UP000219636"/>
    </source>
</evidence>
<dbReference type="GO" id="GO:0051537">
    <property type="term" value="F:2 iron, 2 sulfur cluster binding"/>
    <property type="evidence" value="ECO:0007669"/>
    <property type="project" value="InterPro"/>
</dbReference>
<evidence type="ECO:0000259" key="1">
    <source>
        <dbReference type="Pfam" id="PF11575"/>
    </source>
</evidence>
<dbReference type="EMBL" id="OBMQ01000009">
    <property type="protein sequence ID" value="SOC16666.1"/>
    <property type="molecule type" value="Genomic_DNA"/>
</dbReference>
<name>A0A285T5Z9_9BACL</name>
<dbReference type="RefSeq" id="WP_097074136.1">
    <property type="nucleotide sequence ID" value="NZ_OBMQ01000009.1"/>
</dbReference>
<feature type="domain" description="Ferric siderophore reductase C-terminal" evidence="1">
    <location>
        <begin position="228"/>
        <end position="248"/>
    </location>
</feature>
<dbReference type="AlphaFoldDB" id="A0A285T5Z9"/>
<proteinExistence type="predicted"/>
<sequence length="257" mass="30121">MINTFAPHEINVLENNYRLTFEKNCSYLSIQAIDLVNDEQLKMFLTSIKEKTKSANLGVAASLFVKRYSFGVLIVLYTMSVLNKRINYLMDNVSIQTLDENDKLWLPRINFNEMNLSSAPRGDRLNWVSEILKEIFSNHIDVLFNHLNKVTKLSKKIMWENLYTYIVWMYKNILQGTYCCNNTQNIKYDFEMIMMGKGELFGDYEESPFIKFHSSMECSSILEGTQFRKTCCLSYLTESKGLFCKNCPIKRKQKNKN</sequence>
<evidence type="ECO:0000313" key="2">
    <source>
        <dbReference type="EMBL" id="SOC16666.1"/>
    </source>
</evidence>
<protein>
    <submittedName>
        <fullName evidence="2">Ferric iron reductase protein FhuF</fullName>
    </submittedName>
</protein>
<dbReference type="Proteomes" id="UP000219636">
    <property type="component" value="Unassembled WGS sequence"/>
</dbReference>
<gene>
    <name evidence="2" type="ORF">SAMN05880501_10961</name>
</gene>
<reference evidence="3" key="1">
    <citation type="submission" date="2017-08" db="EMBL/GenBank/DDBJ databases">
        <authorList>
            <person name="Varghese N."/>
            <person name="Submissions S."/>
        </authorList>
    </citation>
    <scope>NUCLEOTIDE SEQUENCE [LARGE SCALE GENOMIC DNA]</scope>
    <source>
        <strain evidence="3">JC22</strain>
    </source>
</reference>
<organism evidence="2 3">
    <name type="scientific">Ureibacillus xyleni</name>
    <dbReference type="NCBI Taxonomy" id="614648"/>
    <lineage>
        <taxon>Bacteria</taxon>
        <taxon>Bacillati</taxon>
        <taxon>Bacillota</taxon>
        <taxon>Bacilli</taxon>
        <taxon>Bacillales</taxon>
        <taxon>Caryophanaceae</taxon>
        <taxon>Ureibacillus</taxon>
    </lineage>
</organism>
<accession>A0A285T5Z9</accession>
<keyword evidence="3" id="KW-1185">Reference proteome</keyword>